<gene>
    <name evidence="6" type="ORF">SAMN04488692_102128</name>
</gene>
<dbReference type="EC" id="3.4.21.53" evidence="2"/>
<dbReference type="Pfam" id="PF20437">
    <property type="entry name" value="LonC_helical"/>
    <property type="match status" value="1"/>
</dbReference>
<dbReference type="Pfam" id="PF13654">
    <property type="entry name" value="AAA_32"/>
    <property type="match status" value="1"/>
</dbReference>
<feature type="compositionally biased region" description="Acidic residues" evidence="4">
    <location>
        <begin position="786"/>
        <end position="796"/>
    </location>
</feature>
<feature type="domain" description="Lon proteolytic" evidence="5">
    <location>
        <begin position="566"/>
        <end position="761"/>
    </location>
</feature>
<evidence type="ECO:0000313" key="7">
    <source>
        <dbReference type="Proteomes" id="UP000199476"/>
    </source>
</evidence>
<feature type="coiled-coil region" evidence="3">
    <location>
        <begin position="201"/>
        <end position="246"/>
    </location>
</feature>
<sequence length="796" mass="91069">MRELDAEELRCECARDQFEFETTEEITPFEEGIIGQQRAVEATDFGFNIDKEGYNIFMAGPIGTGKKTYARRKSQDIADEIPTPNDMLYIFNFEDPESPRAITIPAGSGRPLSDDMDNVIEELKEELPKLFEGEEFEEKRSEIMGEYQQESNRMMEEFDQEIREEGFTLQKSERGPVPVPINEEGEPIKQDEYQKLDDDRREEIREKSQQIKKQLDKLMRNIRDKKEEAQEKLSELQEEMGLSIVQPIIDQLKHRYSDCGEEVTDYLEDVKQDIVNNLDKFLQGDNDQQMPFPVNMGEGDDDFFVRYQVNLIVDNSDTEGGPVVFETNPTYYNLFGKIEGKSKFGTVTTDFTMIKGGSLHEANGGYLILQAKDVLTNHFSWETLKRALINQEHKVENIGEQYRSYPISSLKPEPFDINVKVIMVGSPMLYSLLYNFDEEFKKLFKIKAHFDTEMERSQENMRDFASFVAQVCEREDINHFCAGAVSKTIEYSSRLARDGKKMTTRFNELIEVIYEASTWSEMEDDDKVREEHVQKALEKKEYRANLAEEKIQEMLDRDRLLIDVKGEQIGQINGLSVHHSGEHTFGRPSRITCQSFPGKEGVVNIERKAEMSGSIHDKGVLILSGFLGGRYAREHSLTLSASLAFEQSYSDIDGDSASCAELLAIISSVTELPLRQDLAITGSMNQRGVVQPIGGANCKIEGFYDVCRNRGFTGEQGVVIPEQNLENLMLEDRVLESVGRGEFHIYTVERIDEAIDLFFEPSVEEVDSRMESVLEEMAETARNLQDEDEKGEDESV</sequence>
<dbReference type="GO" id="GO:0006508">
    <property type="term" value="P:proteolysis"/>
    <property type="evidence" value="ECO:0007669"/>
    <property type="project" value="UniProtKB-KW"/>
</dbReference>
<evidence type="ECO:0000313" key="6">
    <source>
        <dbReference type="EMBL" id="SDL20786.1"/>
    </source>
</evidence>
<feature type="region of interest" description="Disordered" evidence="4">
    <location>
        <begin position="170"/>
        <end position="189"/>
    </location>
</feature>
<dbReference type="Pfam" id="PF05362">
    <property type="entry name" value="Lon_C"/>
    <property type="match status" value="1"/>
</dbReference>
<dbReference type="STRING" id="321763.SAMN04488692_102128"/>
<dbReference type="InterPro" id="IPR008269">
    <property type="entry name" value="Lon_proteolytic"/>
</dbReference>
<dbReference type="AlphaFoldDB" id="A0A1G9I6T7"/>
<dbReference type="GO" id="GO:0004252">
    <property type="term" value="F:serine-type endopeptidase activity"/>
    <property type="evidence" value="ECO:0007669"/>
    <property type="project" value="UniProtKB-UniRule"/>
</dbReference>
<proteinExistence type="inferred from homology"/>
<dbReference type="InterPro" id="IPR046843">
    <property type="entry name" value="LonB_AAA-LID"/>
</dbReference>
<dbReference type="InterPro" id="IPR020568">
    <property type="entry name" value="Ribosomal_Su5_D2-typ_SF"/>
</dbReference>
<keyword evidence="2" id="KW-0720">Serine protease</keyword>
<dbReference type="InterPro" id="IPR027065">
    <property type="entry name" value="Lon_Prtase"/>
</dbReference>
<dbReference type="GO" id="GO:0030163">
    <property type="term" value="P:protein catabolic process"/>
    <property type="evidence" value="ECO:0007669"/>
    <property type="project" value="InterPro"/>
</dbReference>
<dbReference type="Proteomes" id="UP000199476">
    <property type="component" value="Unassembled WGS sequence"/>
</dbReference>
<feature type="active site" evidence="2">
    <location>
        <position position="656"/>
    </location>
</feature>
<dbReference type="GO" id="GO:0005524">
    <property type="term" value="F:ATP binding"/>
    <property type="evidence" value="ECO:0007669"/>
    <property type="project" value="InterPro"/>
</dbReference>
<dbReference type="SUPFAM" id="SSF52540">
    <property type="entry name" value="P-loop containing nucleoside triphosphate hydrolases"/>
    <property type="match status" value="1"/>
</dbReference>
<reference evidence="6 7" key="1">
    <citation type="submission" date="2016-10" db="EMBL/GenBank/DDBJ databases">
        <authorList>
            <person name="de Groot N.N."/>
        </authorList>
    </citation>
    <scope>NUCLEOTIDE SEQUENCE [LARGE SCALE GENOMIC DNA]</scope>
    <source>
        <strain evidence="6 7">SLAS-1</strain>
    </source>
</reference>
<dbReference type="Gene3D" id="3.30.230.10">
    <property type="match status" value="1"/>
</dbReference>
<keyword evidence="1 2" id="KW-0645">Protease</keyword>
<dbReference type="InterPro" id="IPR046844">
    <property type="entry name" value="Lon-like_helical"/>
</dbReference>
<dbReference type="EMBL" id="FNGO01000002">
    <property type="protein sequence ID" value="SDL20786.1"/>
    <property type="molecule type" value="Genomic_DNA"/>
</dbReference>
<dbReference type="InterPro" id="IPR014721">
    <property type="entry name" value="Ribsml_uS5_D2-typ_fold_subgr"/>
</dbReference>
<accession>A0A1G9I6T7</accession>
<keyword evidence="7" id="KW-1185">Reference proteome</keyword>
<dbReference type="OrthoDB" id="9758568at2"/>
<evidence type="ECO:0000256" key="1">
    <source>
        <dbReference type="ARBA" id="ARBA00022670"/>
    </source>
</evidence>
<protein>
    <recommendedName>
        <fullName evidence="2">endopeptidase La</fullName>
        <ecNumber evidence="2">3.4.21.53</ecNumber>
    </recommendedName>
</protein>
<dbReference type="InterPro" id="IPR027417">
    <property type="entry name" value="P-loop_NTPase"/>
</dbReference>
<feature type="region of interest" description="Disordered" evidence="4">
    <location>
        <begin position="777"/>
        <end position="796"/>
    </location>
</feature>
<dbReference type="GO" id="GO:0004176">
    <property type="term" value="F:ATP-dependent peptidase activity"/>
    <property type="evidence" value="ECO:0007669"/>
    <property type="project" value="UniProtKB-UniRule"/>
</dbReference>
<dbReference type="PROSITE" id="PS51786">
    <property type="entry name" value="LON_PROTEOLYTIC"/>
    <property type="match status" value="1"/>
</dbReference>
<dbReference type="PANTHER" id="PTHR10046">
    <property type="entry name" value="ATP DEPENDENT LON PROTEASE FAMILY MEMBER"/>
    <property type="match status" value="1"/>
</dbReference>
<dbReference type="InterPro" id="IPR041699">
    <property type="entry name" value="AAA_32"/>
</dbReference>
<keyword evidence="2" id="KW-0378">Hydrolase</keyword>
<name>A0A1G9I6T7_9FIRM</name>
<dbReference type="Gene3D" id="3.40.50.300">
    <property type="entry name" value="P-loop containing nucleotide triphosphate hydrolases"/>
    <property type="match status" value="2"/>
</dbReference>
<comment type="similarity">
    <text evidence="2">Belongs to the peptidase S16 family.</text>
</comment>
<organism evidence="6 7">
    <name type="scientific">Halarsenatibacter silvermanii</name>
    <dbReference type="NCBI Taxonomy" id="321763"/>
    <lineage>
        <taxon>Bacteria</taxon>
        <taxon>Bacillati</taxon>
        <taxon>Bacillota</taxon>
        <taxon>Clostridia</taxon>
        <taxon>Halanaerobiales</taxon>
        <taxon>Halarsenatibacteraceae</taxon>
        <taxon>Halarsenatibacter</taxon>
    </lineage>
</organism>
<evidence type="ECO:0000259" key="5">
    <source>
        <dbReference type="PROSITE" id="PS51786"/>
    </source>
</evidence>
<comment type="catalytic activity">
    <reaction evidence="2">
        <text>Hydrolysis of proteins in presence of ATP.</text>
        <dbReference type="EC" id="3.4.21.53"/>
    </reaction>
</comment>
<evidence type="ECO:0000256" key="4">
    <source>
        <dbReference type="SAM" id="MobiDB-lite"/>
    </source>
</evidence>
<dbReference type="Pfam" id="PF20436">
    <property type="entry name" value="LonB_AAA-LID"/>
    <property type="match status" value="1"/>
</dbReference>
<evidence type="ECO:0000256" key="3">
    <source>
        <dbReference type="SAM" id="Coils"/>
    </source>
</evidence>
<feature type="active site" evidence="2">
    <location>
        <position position="699"/>
    </location>
</feature>
<dbReference type="Gene3D" id="1.10.8.60">
    <property type="match status" value="1"/>
</dbReference>
<dbReference type="RefSeq" id="WP_089758011.1">
    <property type="nucleotide sequence ID" value="NZ_FNGO01000002.1"/>
</dbReference>
<dbReference type="SUPFAM" id="SSF54211">
    <property type="entry name" value="Ribosomal protein S5 domain 2-like"/>
    <property type="match status" value="1"/>
</dbReference>
<dbReference type="PRINTS" id="PR00830">
    <property type="entry name" value="ENDOLAPTASE"/>
</dbReference>
<keyword evidence="3" id="KW-0175">Coiled coil</keyword>
<evidence type="ECO:0000256" key="2">
    <source>
        <dbReference type="PROSITE-ProRule" id="PRU01122"/>
    </source>
</evidence>